<feature type="transmembrane region" description="Helical" evidence="1">
    <location>
        <begin position="164"/>
        <end position="185"/>
    </location>
</feature>
<sequence length="481" mass="52139">MVTLRLHYEQKDTMSRLRPLSMARVTFRLLTVGLTVPASEWGSDVLCCGDKRYGQWRQGRPCTGPYPSPSYRHFMGWTGDGISRSGVGQIVEVVSCSQTLSENVAAVGVKQVEFIVNGRGYLVHAEGIQVGLVFAHKADTNVAQIRDIKLPVRTHRQRRGCIQFSILGVAFISEITITVGLILAVTATRCTCNQGDLSIGGHLSYSVYFLFVRLSYVQNAIVGHGQGVGRLKGGMDGHFAHEEMRASSYGRHWSPVPATSSRFLATSFTTFMDFTLKTFLLLVSESYLSSRTLVTFPVSHGGQQLVPVSEAITAGAGDAAPAPVAHHATDDRRLLGDEDVLPVAHEPAKAVRGAGDTTGPGRVKLLRSQLGMSFSSCRMTMVSMTKKRPHGNQRVCSWVMNGARSKCRAMAMPPLVTKSKLEHRGADEVHPVIEGLQVALGRGHLCLLDDVQGVRGADAQRGGVTGCLQTAVWIHAVHQAI</sequence>
<keyword evidence="1" id="KW-1133">Transmembrane helix</keyword>
<evidence type="ECO:0000313" key="3">
    <source>
        <dbReference type="Proteomes" id="UP000314294"/>
    </source>
</evidence>
<keyword evidence="1" id="KW-0472">Membrane</keyword>
<comment type="caution">
    <text evidence="2">The sequence shown here is derived from an EMBL/GenBank/DDBJ whole genome shotgun (WGS) entry which is preliminary data.</text>
</comment>
<evidence type="ECO:0000313" key="2">
    <source>
        <dbReference type="EMBL" id="TNN68676.1"/>
    </source>
</evidence>
<organism evidence="2 3">
    <name type="scientific">Liparis tanakae</name>
    <name type="common">Tanaka's snailfish</name>
    <dbReference type="NCBI Taxonomy" id="230148"/>
    <lineage>
        <taxon>Eukaryota</taxon>
        <taxon>Metazoa</taxon>
        <taxon>Chordata</taxon>
        <taxon>Craniata</taxon>
        <taxon>Vertebrata</taxon>
        <taxon>Euteleostomi</taxon>
        <taxon>Actinopterygii</taxon>
        <taxon>Neopterygii</taxon>
        <taxon>Teleostei</taxon>
        <taxon>Neoteleostei</taxon>
        <taxon>Acanthomorphata</taxon>
        <taxon>Eupercaria</taxon>
        <taxon>Perciformes</taxon>
        <taxon>Cottioidei</taxon>
        <taxon>Cottales</taxon>
        <taxon>Liparidae</taxon>
        <taxon>Liparis</taxon>
    </lineage>
</organism>
<protein>
    <submittedName>
        <fullName evidence="2">Uncharacterized protein</fullName>
    </submittedName>
</protein>
<proteinExistence type="predicted"/>
<dbReference type="Proteomes" id="UP000314294">
    <property type="component" value="Unassembled WGS sequence"/>
</dbReference>
<dbReference type="EMBL" id="SRLO01000186">
    <property type="protein sequence ID" value="TNN68676.1"/>
    <property type="molecule type" value="Genomic_DNA"/>
</dbReference>
<reference evidence="2 3" key="1">
    <citation type="submission" date="2019-03" db="EMBL/GenBank/DDBJ databases">
        <title>First draft genome of Liparis tanakae, snailfish: a comprehensive survey of snailfish specific genes.</title>
        <authorList>
            <person name="Kim W."/>
            <person name="Song I."/>
            <person name="Jeong J.-H."/>
            <person name="Kim D."/>
            <person name="Kim S."/>
            <person name="Ryu S."/>
            <person name="Song J.Y."/>
            <person name="Lee S.K."/>
        </authorList>
    </citation>
    <scope>NUCLEOTIDE SEQUENCE [LARGE SCALE GENOMIC DNA]</scope>
    <source>
        <tissue evidence="2">Muscle</tissue>
    </source>
</reference>
<gene>
    <name evidence="2" type="ORF">EYF80_021085</name>
</gene>
<keyword evidence="1" id="KW-0812">Transmembrane</keyword>
<accession>A0A4Z2HS61</accession>
<name>A0A4Z2HS61_9TELE</name>
<dbReference type="AlphaFoldDB" id="A0A4Z2HS61"/>
<evidence type="ECO:0000256" key="1">
    <source>
        <dbReference type="SAM" id="Phobius"/>
    </source>
</evidence>
<keyword evidence="3" id="KW-1185">Reference proteome</keyword>